<feature type="compositionally biased region" description="Basic and acidic residues" evidence="1">
    <location>
        <begin position="74"/>
        <end position="88"/>
    </location>
</feature>
<comment type="caution">
    <text evidence="3">The sequence shown here is derived from an EMBL/GenBank/DDBJ whole genome shotgun (WGS) entry which is preliminary data.</text>
</comment>
<dbReference type="Proteomes" id="UP001163046">
    <property type="component" value="Unassembled WGS sequence"/>
</dbReference>
<proteinExistence type="predicted"/>
<reference evidence="3" key="1">
    <citation type="submission" date="2023-01" db="EMBL/GenBank/DDBJ databases">
        <title>Genome assembly of the deep-sea coral Lophelia pertusa.</title>
        <authorList>
            <person name="Herrera S."/>
            <person name="Cordes E."/>
        </authorList>
    </citation>
    <scope>NUCLEOTIDE SEQUENCE</scope>
    <source>
        <strain evidence="3">USNM1676648</strain>
        <tissue evidence="3">Polyp</tissue>
    </source>
</reference>
<gene>
    <name evidence="3" type="ORF">OS493_021071</name>
</gene>
<keyword evidence="2" id="KW-0472">Membrane</keyword>
<evidence type="ECO:0000256" key="2">
    <source>
        <dbReference type="SAM" id="Phobius"/>
    </source>
</evidence>
<feature type="transmembrane region" description="Helical" evidence="2">
    <location>
        <begin position="341"/>
        <end position="362"/>
    </location>
</feature>
<keyword evidence="2" id="KW-0812">Transmembrane</keyword>
<sequence>MEEEKPTSSLDDEIEIEARTLVEYRNELVNMDVLTKLCSSEDVTGGSADGLVDSTNIEEEKPASSLDDDDETEDRSIVEYDEKSATSRDDDDEIEDRTIVKYDDELVVRDIMTKLWNSEDVTGGSADRLVDSLNIRDEKPASSLDNDDDDERVGRTIVESGNESVDGDGLTKLWISDEVTGGTVDGLIDSANFEDEKTAGSSEDKYKAEDSKLVEYGNELVCSDVLTKHWSLEGVAEGAADGLVDSANIEVEKIACFPDDNDGTEDSTHVKYAKELVAAGGNSEIVVASIDTIVWLATSGDSEVVSIGSADTIVGIGAGADTIVGIGAGGDSEVVGSADTILILSLVLVLVVILKLLAVLILSTDTIVGIGAGGAGGAGAVVVVASTDTIVGFGGCGDSDVGVGSIDTVNVSEGRTLVQPVIEVVDRFALTVLVGGEEVAELGPAVLFICVGIEDGTLSDSLFVDVLVEMILFISGVEVVVRRLETCVKVVNTVKFAVL</sequence>
<dbReference type="EMBL" id="MU825409">
    <property type="protein sequence ID" value="KAJ7391050.1"/>
    <property type="molecule type" value="Genomic_DNA"/>
</dbReference>
<evidence type="ECO:0000313" key="4">
    <source>
        <dbReference type="Proteomes" id="UP001163046"/>
    </source>
</evidence>
<feature type="region of interest" description="Disordered" evidence="1">
    <location>
        <begin position="39"/>
        <end position="92"/>
    </location>
</feature>
<evidence type="ECO:0000256" key="1">
    <source>
        <dbReference type="SAM" id="MobiDB-lite"/>
    </source>
</evidence>
<evidence type="ECO:0000313" key="3">
    <source>
        <dbReference type="EMBL" id="KAJ7391050.1"/>
    </source>
</evidence>
<keyword evidence="2" id="KW-1133">Transmembrane helix</keyword>
<dbReference type="AlphaFoldDB" id="A0A9X0D8T5"/>
<organism evidence="3 4">
    <name type="scientific">Desmophyllum pertusum</name>
    <dbReference type="NCBI Taxonomy" id="174260"/>
    <lineage>
        <taxon>Eukaryota</taxon>
        <taxon>Metazoa</taxon>
        <taxon>Cnidaria</taxon>
        <taxon>Anthozoa</taxon>
        <taxon>Hexacorallia</taxon>
        <taxon>Scleractinia</taxon>
        <taxon>Caryophylliina</taxon>
        <taxon>Caryophylliidae</taxon>
        <taxon>Desmophyllum</taxon>
    </lineage>
</organism>
<name>A0A9X0D8T5_9CNID</name>
<protein>
    <submittedName>
        <fullName evidence="3">Uncharacterized protein</fullName>
    </submittedName>
</protein>
<accession>A0A9X0D8T5</accession>
<keyword evidence="4" id="KW-1185">Reference proteome</keyword>